<dbReference type="Proteomes" id="UP000680067">
    <property type="component" value="Unassembled WGS sequence"/>
</dbReference>
<reference evidence="2" key="1">
    <citation type="submission" date="2021-04" db="EMBL/GenBank/DDBJ databases">
        <title>novel species isolated from subtropical streams in China.</title>
        <authorList>
            <person name="Lu H."/>
        </authorList>
    </citation>
    <scope>NUCLEOTIDE SEQUENCE</scope>
    <source>
        <strain evidence="2">LFS511W</strain>
    </source>
</reference>
<dbReference type="RefSeq" id="WP_212687262.1">
    <property type="nucleotide sequence ID" value="NZ_JAGSPN010000004.1"/>
</dbReference>
<feature type="chain" id="PRO_5037068120" evidence="1">
    <location>
        <begin position="26"/>
        <end position="313"/>
    </location>
</feature>
<name>A0A941DJH7_9BURK</name>
<evidence type="ECO:0000313" key="3">
    <source>
        <dbReference type="Proteomes" id="UP000680067"/>
    </source>
</evidence>
<dbReference type="Gene3D" id="2.40.128.140">
    <property type="entry name" value="Outer membrane protein"/>
    <property type="match status" value="1"/>
</dbReference>
<sequence length="313" mass="35124">MMISKNTIRTVFSLALASASGFSFARVLPDWQEWQQVSTQGKSAWMVEVENDSLLLKRDDRFFTAGDHLSRRFQLQTGTQVVEYGWHLGQDLYTGSDIKLTPAQMPVIDHPYAAWLYAGVWREQSDAAGRSWKVGVDIGCLGPCAAGEKSQEVLHKILRQPQAQGWSTQLKNEAGIVLSGSYSPGKMLPWTGVEFRPLIKGRIGNIFTDAGVEAELRAGNLNLLPGQQASYAFLRTELKWVGYNATVQGGYFRNQTLPVHIRHRGGEVELGYRWQGAQWGVNASVVRRMNEIREITDATGNQNFVRLQFVYQN</sequence>
<dbReference type="EMBL" id="JAGSPN010000004">
    <property type="protein sequence ID" value="MBR7781908.1"/>
    <property type="molecule type" value="Genomic_DNA"/>
</dbReference>
<gene>
    <name evidence="2" type="ORF">KDM89_07140</name>
</gene>
<organism evidence="2 3">
    <name type="scientific">Undibacterium luofuense</name>
    <dbReference type="NCBI Taxonomy" id="2828733"/>
    <lineage>
        <taxon>Bacteria</taxon>
        <taxon>Pseudomonadati</taxon>
        <taxon>Pseudomonadota</taxon>
        <taxon>Betaproteobacteria</taxon>
        <taxon>Burkholderiales</taxon>
        <taxon>Oxalobacteraceae</taxon>
        <taxon>Undibacterium</taxon>
    </lineage>
</organism>
<accession>A0A941DJH7</accession>
<feature type="signal peptide" evidence="1">
    <location>
        <begin position="1"/>
        <end position="25"/>
    </location>
</feature>
<keyword evidence="1" id="KW-0732">Signal</keyword>
<dbReference type="Pfam" id="PF09982">
    <property type="entry name" value="LpxR"/>
    <property type="match status" value="1"/>
</dbReference>
<evidence type="ECO:0000256" key="1">
    <source>
        <dbReference type="SAM" id="SignalP"/>
    </source>
</evidence>
<dbReference type="AlphaFoldDB" id="A0A941DJH7"/>
<dbReference type="InterPro" id="IPR018707">
    <property type="entry name" value="LpxR"/>
</dbReference>
<dbReference type="InterPro" id="IPR037107">
    <property type="entry name" value="Put_OMP_sf"/>
</dbReference>
<protein>
    <submittedName>
        <fullName evidence="2">Lipid A deacylase LpxR family protein</fullName>
    </submittedName>
</protein>
<evidence type="ECO:0000313" key="2">
    <source>
        <dbReference type="EMBL" id="MBR7781908.1"/>
    </source>
</evidence>
<comment type="caution">
    <text evidence="2">The sequence shown here is derived from an EMBL/GenBank/DDBJ whole genome shotgun (WGS) entry which is preliminary data.</text>
</comment>
<proteinExistence type="predicted"/>
<keyword evidence="3" id="KW-1185">Reference proteome</keyword>